<gene>
    <name evidence="1" type="ORF">MCBMB27_02622</name>
    <name evidence="2" type="ORF">SAMN05192567_11245</name>
</gene>
<dbReference type="KEGG" id="mphy:MCBMB27_02622"/>
<protein>
    <submittedName>
        <fullName evidence="2">Uncharacterized protein</fullName>
    </submittedName>
</protein>
<evidence type="ECO:0000313" key="1">
    <source>
        <dbReference type="EMBL" id="APT31913.1"/>
    </source>
</evidence>
<keyword evidence="3" id="KW-1185">Reference proteome</keyword>
<sequence>MTRPVDQAPLASSLAAEAPVRRARLETGRSRGAPVLFGDPPSRRALLVGLLATAVAPALPAPLGSSVPRVASGSTLSRVTAEGDAWLSYRRALLREICDVLQIDCAAFTRDHSEATAACLRVRLAAACSQSPIASAGARQGLPTAIIKPGAAS</sequence>
<reference evidence="2 4" key="2">
    <citation type="submission" date="2016-10" db="EMBL/GenBank/DDBJ databases">
        <authorList>
            <person name="Varghese N."/>
            <person name="Submissions S."/>
        </authorList>
    </citation>
    <scope>NUCLEOTIDE SEQUENCE [LARGE SCALE GENOMIC DNA]</scope>
    <source>
        <strain evidence="2 4">CBMB27</strain>
    </source>
</reference>
<dbReference type="AlphaFoldDB" id="A0AAE8HSJ6"/>
<dbReference type="Proteomes" id="UP000185487">
    <property type="component" value="Chromosome"/>
</dbReference>
<proteinExistence type="predicted"/>
<evidence type="ECO:0000313" key="4">
    <source>
        <dbReference type="Proteomes" id="UP000199140"/>
    </source>
</evidence>
<reference evidence="1 3" key="1">
    <citation type="submission" date="2016-04" db="EMBL/GenBank/DDBJ databases">
        <title>Complete genome sequencing and analysis of CBMB27, Methylobacterium phyllosphaerae isolated from leaf tissues of rice (Oryza sativa L.).</title>
        <authorList>
            <person name="Lee Y."/>
            <person name="Hwangbo K."/>
            <person name="Chung H."/>
            <person name="Yoo J."/>
            <person name="Kim K.Y."/>
            <person name="Sa T.M."/>
            <person name="Um Y."/>
            <person name="Madhaiyan M."/>
        </authorList>
    </citation>
    <scope>NUCLEOTIDE SEQUENCE [LARGE SCALE GENOMIC DNA]</scope>
    <source>
        <strain evidence="1 3">CBMB27</strain>
    </source>
</reference>
<dbReference type="Proteomes" id="UP000199140">
    <property type="component" value="Unassembled WGS sequence"/>
</dbReference>
<evidence type="ECO:0000313" key="3">
    <source>
        <dbReference type="Proteomes" id="UP000185487"/>
    </source>
</evidence>
<name>A0AAE8HSJ6_9HYPH</name>
<organism evidence="2 4">
    <name type="scientific">Methylobacterium phyllosphaerae</name>
    <dbReference type="NCBI Taxonomy" id="418223"/>
    <lineage>
        <taxon>Bacteria</taxon>
        <taxon>Pseudomonadati</taxon>
        <taxon>Pseudomonadota</taxon>
        <taxon>Alphaproteobacteria</taxon>
        <taxon>Hyphomicrobiales</taxon>
        <taxon>Methylobacteriaceae</taxon>
        <taxon>Methylobacterium</taxon>
    </lineage>
</organism>
<dbReference type="EMBL" id="FOPK01000012">
    <property type="protein sequence ID" value="SFH01672.1"/>
    <property type="molecule type" value="Genomic_DNA"/>
</dbReference>
<evidence type="ECO:0000313" key="2">
    <source>
        <dbReference type="EMBL" id="SFH01672.1"/>
    </source>
</evidence>
<dbReference type="EMBL" id="CP015367">
    <property type="protein sequence ID" value="APT31913.1"/>
    <property type="molecule type" value="Genomic_DNA"/>
</dbReference>
<accession>A0AAE8HSJ6</accession>